<feature type="transmembrane region" description="Helical" evidence="11">
    <location>
        <begin position="20"/>
        <end position="39"/>
    </location>
</feature>
<evidence type="ECO:0000256" key="1">
    <source>
        <dbReference type="ARBA" id="ARBA00004162"/>
    </source>
</evidence>
<dbReference type="OrthoDB" id="9811406at2"/>
<reference evidence="12 13" key="2">
    <citation type="submission" date="2018-03" db="EMBL/GenBank/DDBJ databases">
        <authorList>
            <person name="Keele B.F."/>
        </authorList>
    </citation>
    <scope>NUCLEOTIDE SEQUENCE [LARGE SCALE GENOMIC DNA]</scope>
    <source>
        <strain evidence="12 13">D13</strain>
    </source>
</reference>
<dbReference type="PANTHER" id="PTHR33909">
    <property type="entry name" value="SEC TRANSLOCON ACCESSORY COMPLEX SUBUNIT YAJC"/>
    <property type="match status" value="1"/>
</dbReference>
<keyword evidence="10 11" id="KW-0472">Membrane</keyword>
<accession>A0A2P1PLN0</accession>
<keyword evidence="5" id="KW-1003">Cell membrane</keyword>
<dbReference type="PRINTS" id="PR01853">
    <property type="entry name" value="YAJCTRNLCASE"/>
</dbReference>
<sequence length="110" mass="11763">MSFFISDAYAQAAGAAPEQSPMSFMIIMLVMFGVMYFVAIRPQMKRAKDHKAMVEALGKGDEIVTSGGIGGRIVDMGDAFVTVEIAPNTQIKVQRHAIAAVLPKGTLKSS</sequence>
<dbReference type="RefSeq" id="WP_106889673.1">
    <property type="nucleotide sequence ID" value="NZ_CP027860.1"/>
</dbReference>
<comment type="similarity">
    <text evidence="2">Belongs to the YajC family.</text>
</comment>
<evidence type="ECO:0000313" key="13">
    <source>
        <dbReference type="Proteomes" id="UP000241074"/>
    </source>
</evidence>
<dbReference type="AlphaFoldDB" id="A0A2P1PLN0"/>
<evidence type="ECO:0000256" key="3">
    <source>
        <dbReference type="ARBA" id="ARBA00014962"/>
    </source>
</evidence>
<proteinExistence type="inferred from homology"/>
<evidence type="ECO:0000256" key="4">
    <source>
        <dbReference type="ARBA" id="ARBA00022448"/>
    </source>
</evidence>
<evidence type="ECO:0000256" key="2">
    <source>
        <dbReference type="ARBA" id="ARBA00006742"/>
    </source>
</evidence>
<dbReference type="EMBL" id="CP027860">
    <property type="protein sequence ID" value="AVP95744.1"/>
    <property type="molecule type" value="Genomic_DNA"/>
</dbReference>
<evidence type="ECO:0000256" key="5">
    <source>
        <dbReference type="ARBA" id="ARBA00022475"/>
    </source>
</evidence>
<protein>
    <recommendedName>
        <fullName evidence="3">Sec translocon accessory complex subunit YajC</fullName>
    </recommendedName>
</protein>
<keyword evidence="13" id="KW-1185">Reference proteome</keyword>
<keyword evidence="9" id="KW-0811">Translocation</keyword>
<dbReference type="PANTHER" id="PTHR33909:SF1">
    <property type="entry name" value="SEC TRANSLOCON ACCESSORY COMPLEX SUBUNIT YAJC"/>
    <property type="match status" value="1"/>
</dbReference>
<organism evidence="12 13">
    <name type="scientific">Ahniella affigens</name>
    <dbReference type="NCBI Taxonomy" id="2021234"/>
    <lineage>
        <taxon>Bacteria</taxon>
        <taxon>Pseudomonadati</taxon>
        <taxon>Pseudomonadota</taxon>
        <taxon>Gammaproteobacteria</taxon>
        <taxon>Lysobacterales</taxon>
        <taxon>Rhodanobacteraceae</taxon>
        <taxon>Ahniella</taxon>
    </lineage>
</organism>
<keyword evidence="4" id="KW-0813">Transport</keyword>
<gene>
    <name evidence="12" type="ORF">C7S18_00385</name>
</gene>
<reference evidence="12 13" key="1">
    <citation type="submission" date="2018-03" db="EMBL/GenBank/DDBJ databases">
        <title>Ahniella affigens gen. nov., sp. nov., a gammaproteobacterium isolated from sandy soil near a stream.</title>
        <authorList>
            <person name="Ko Y."/>
            <person name="Kim J.-H."/>
        </authorList>
    </citation>
    <scope>NUCLEOTIDE SEQUENCE [LARGE SCALE GENOMIC DNA]</scope>
    <source>
        <strain evidence="12 13">D13</strain>
    </source>
</reference>
<name>A0A2P1PLN0_9GAMM</name>
<dbReference type="GO" id="GO:0015031">
    <property type="term" value="P:protein transport"/>
    <property type="evidence" value="ECO:0007669"/>
    <property type="project" value="UniProtKB-KW"/>
</dbReference>
<comment type="subcellular location">
    <subcellularLocation>
        <location evidence="1">Cell membrane</location>
        <topology evidence="1">Single-pass membrane protein</topology>
    </subcellularLocation>
</comment>
<dbReference type="KEGG" id="xba:C7S18_00385"/>
<evidence type="ECO:0000256" key="7">
    <source>
        <dbReference type="ARBA" id="ARBA00022927"/>
    </source>
</evidence>
<dbReference type="GO" id="GO:0005886">
    <property type="term" value="C:plasma membrane"/>
    <property type="evidence" value="ECO:0007669"/>
    <property type="project" value="UniProtKB-SubCell"/>
</dbReference>
<keyword evidence="6 11" id="KW-0812">Transmembrane</keyword>
<dbReference type="InterPro" id="IPR003849">
    <property type="entry name" value="Preprotein_translocase_YajC"/>
</dbReference>
<keyword evidence="7" id="KW-0653">Protein transport</keyword>
<dbReference type="SMART" id="SM01323">
    <property type="entry name" value="YajC"/>
    <property type="match status" value="1"/>
</dbReference>
<dbReference type="Pfam" id="PF02699">
    <property type="entry name" value="YajC"/>
    <property type="match status" value="1"/>
</dbReference>
<dbReference type="NCBIfam" id="TIGR00739">
    <property type="entry name" value="yajC"/>
    <property type="match status" value="1"/>
</dbReference>
<evidence type="ECO:0000313" key="12">
    <source>
        <dbReference type="EMBL" id="AVP95744.1"/>
    </source>
</evidence>
<evidence type="ECO:0000256" key="8">
    <source>
        <dbReference type="ARBA" id="ARBA00022989"/>
    </source>
</evidence>
<evidence type="ECO:0000256" key="9">
    <source>
        <dbReference type="ARBA" id="ARBA00023010"/>
    </source>
</evidence>
<evidence type="ECO:0000256" key="10">
    <source>
        <dbReference type="ARBA" id="ARBA00023136"/>
    </source>
</evidence>
<dbReference type="Proteomes" id="UP000241074">
    <property type="component" value="Chromosome"/>
</dbReference>
<keyword evidence="8 11" id="KW-1133">Transmembrane helix</keyword>
<evidence type="ECO:0000256" key="11">
    <source>
        <dbReference type="SAM" id="Phobius"/>
    </source>
</evidence>
<evidence type="ECO:0000256" key="6">
    <source>
        <dbReference type="ARBA" id="ARBA00022692"/>
    </source>
</evidence>